<evidence type="ECO:0000256" key="1">
    <source>
        <dbReference type="ARBA" id="ARBA00022694"/>
    </source>
</evidence>
<dbReference type="NCBIfam" id="TIGR00188">
    <property type="entry name" value="rnpA"/>
    <property type="match status" value="1"/>
</dbReference>
<keyword evidence="3 6" id="KW-0255">Endonuclease</keyword>
<keyword evidence="1 6" id="KW-0819">tRNA processing</keyword>
<protein>
    <recommendedName>
        <fullName evidence="6 7">Ribonuclease P protein component</fullName>
        <shortName evidence="6">RNase P protein</shortName>
        <shortName evidence="6">RNaseP protein</shortName>
        <ecNumber evidence="6 7">3.1.26.5</ecNumber>
    </recommendedName>
    <alternativeName>
        <fullName evidence="6">Protein C5</fullName>
    </alternativeName>
</protein>
<dbReference type="EC" id="3.1.26.5" evidence="6 7"/>
<evidence type="ECO:0000256" key="5">
    <source>
        <dbReference type="ARBA" id="ARBA00022884"/>
    </source>
</evidence>
<dbReference type="HAMAP" id="MF_00227">
    <property type="entry name" value="RNase_P"/>
    <property type="match status" value="1"/>
</dbReference>
<dbReference type="InterPro" id="IPR000100">
    <property type="entry name" value="RNase_P"/>
</dbReference>
<reference evidence="8 9" key="1">
    <citation type="submission" date="2015-04" db="EMBL/GenBank/DDBJ databases">
        <title>Buchnera aphidicola assembly.</title>
        <authorList>
            <person name="Zhang Y."/>
        </authorList>
    </citation>
    <scope>NUCLEOTIDE SEQUENCE [LARGE SCALE GENOMIC DNA]</scope>
    <source>
        <strain evidence="8 9">SC</strain>
    </source>
</reference>
<comment type="subunit">
    <text evidence="6">Consists of a catalytic RNA component (M1 or rnpB) and a protein subunit.</text>
</comment>
<proteinExistence type="inferred from homology"/>
<dbReference type="Gene3D" id="3.30.230.10">
    <property type="match status" value="1"/>
</dbReference>
<dbReference type="GO" id="GO:0001682">
    <property type="term" value="P:tRNA 5'-leader removal"/>
    <property type="evidence" value="ECO:0007669"/>
    <property type="project" value="UniProtKB-UniRule"/>
</dbReference>
<comment type="function">
    <text evidence="6">RNaseP catalyzes the removal of the 5'-leader sequence from pre-tRNA to produce the mature 5'-terminus. It can also cleave other RNA substrates such as 4.5S RNA. The protein component plays an auxiliary but essential role in vivo by binding to the 5'-leader sequence and broadening the substrate specificity of the ribozyme.</text>
</comment>
<evidence type="ECO:0000256" key="2">
    <source>
        <dbReference type="ARBA" id="ARBA00022722"/>
    </source>
</evidence>
<comment type="similarity">
    <text evidence="6">Belongs to the RnpA family.</text>
</comment>
<dbReference type="Proteomes" id="UP000077654">
    <property type="component" value="Chromosome"/>
</dbReference>
<gene>
    <name evidence="6 8" type="primary">rnpA</name>
    <name evidence="8" type="ORF">XW81_00070</name>
</gene>
<evidence type="ECO:0000313" key="8">
    <source>
        <dbReference type="EMBL" id="ANF16840.1"/>
    </source>
</evidence>
<dbReference type="OrthoDB" id="9796422at2"/>
<comment type="catalytic activity">
    <reaction evidence="6">
        <text>Endonucleolytic cleavage of RNA, removing 5'-extranucleotides from tRNA precursor.</text>
        <dbReference type="EC" id="3.1.26.5"/>
    </reaction>
</comment>
<evidence type="ECO:0000313" key="9">
    <source>
        <dbReference type="Proteomes" id="UP000077654"/>
    </source>
</evidence>
<dbReference type="GO" id="GO:0030677">
    <property type="term" value="C:ribonuclease P complex"/>
    <property type="evidence" value="ECO:0007669"/>
    <property type="project" value="TreeGrafter"/>
</dbReference>
<dbReference type="InterPro" id="IPR020568">
    <property type="entry name" value="Ribosomal_Su5_D2-typ_SF"/>
</dbReference>
<evidence type="ECO:0000256" key="6">
    <source>
        <dbReference type="HAMAP-Rule" id="MF_00227"/>
    </source>
</evidence>
<dbReference type="PANTHER" id="PTHR33992:SF1">
    <property type="entry name" value="RIBONUCLEASE P PROTEIN COMPONENT"/>
    <property type="match status" value="1"/>
</dbReference>
<evidence type="ECO:0000256" key="7">
    <source>
        <dbReference type="NCBIfam" id="TIGR00188"/>
    </source>
</evidence>
<dbReference type="InterPro" id="IPR014721">
    <property type="entry name" value="Ribsml_uS5_D2-typ_fold_subgr"/>
</dbReference>
<dbReference type="EMBL" id="CP011299">
    <property type="protein sequence ID" value="ANF16840.1"/>
    <property type="molecule type" value="Genomic_DNA"/>
</dbReference>
<dbReference type="STRING" id="118110.XW81_00070"/>
<dbReference type="GO" id="GO:0004526">
    <property type="term" value="F:ribonuclease P activity"/>
    <property type="evidence" value="ECO:0007669"/>
    <property type="project" value="UniProtKB-UniRule"/>
</dbReference>
<evidence type="ECO:0000256" key="4">
    <source>
        <dbReference type="ARBA" id="ARBA00022801"/>
    </source>
</evidence>
<accession>A0A172WD00</accession>
<organism evidence="8 9">
    <name type="scientific">Buchnera aphidicola subsp. Schlechtendalia chinensis</name>
    <dbReference type="NCBI Taxonomy" id="118110"/>
    <lineage>
        <taxon>Bacteria</taxon>
        <taxon>Pseudomonadati</taxon>
        <taxon>Pseudomonadota</taxon>
        <taxon>Gammaproteobacteria</taxon>
        <taxon>Enterobacterales</taxon>
        <taxon>Erwiniaceae</taxon>
        <taxon>Buchnera</taxon>
    </lineage>
</organism>
<dbReference type="Pfam" id="PF00825">
    <property type="entry name" value="Ribonuclease_P"/>
    <property type="match status" value="1"/>
</dbReference>
<name>A0A172WD00_BUCSC</name>
<dbReference type="PATRIC" id="fig|118110.3.peg.14"/>
<dbReference type="PANTHER" id="PTHR33992">
    <property type="entry name" value="RIBONUCLEASE P PROTEIN COMPONENT"/>
    <property type="match status" value="1"/>
</dbReference>
<dbReference type="SUPFAM" id="SSF54211">
    <property type="entry name" value="Ribosomal protein S5 domain 2-like"/>
    <property type="match status" value="1"/>
</dbReference>
<evidence type="ECO:0000256" key="3">
    <source>
        <dbReference type="ARBA" id="ARBA00022759"/>
    </source>
</evidence>
<sequence>MYYVFLKKMKLLTSLHFKYVFNQANKVQCKELIILERKNFLMFSRLGISISKKKIKNSCKRNKIKRVIRESFRLVHKKLINSDFVVVVNTCSLSIDSKLLAKKLGELWVYYYQ</sequence>
<keyword evidence="9" id="KW-1185">Reference proteome</keyword>
<dbReference type="GO" id="GO:0042781">
    <property type="term" value="F:3'-tRNA processing endoribonuclease activity"/>
    <property type="evidence" value="ECO:0007669"/>
    <property type="project" value="TreeGrafter"/>
</dbReference>
<keyword evidence="5 6" id="KW-0694">RNA-binding</keyword>
<keyword evidence="2 6" id="KW-0540">Nuclease</keyword>
<keyword evidence="4 6" id="KW-0378">Hydrolase</keyword>
<dbReference type="GO" id="GO:0000049">
    <property type="term" value="F:tRNA binding"/>
    <property type="evidence" value="ECO:0007669"/>
    <property type="project" value="UniProtKB-UniRule"/>
</dbReference>
<dbReference type="AlphaFoldDB" id="A0A172WD00"/>